<comment type="caution">
    <text evidence="2">The sequence shown here is derived from an EMBL/GenBank/DDBJ whole genome shotgun (WGS) entry which is preliminary data.</text>
</comment>
<dbReference type="InterPro" id="IPR021739">
    <property type="entry name" value="SaV-like"/>
</dbReference>
<reference evidence="3" key="1">
    <citation type="journal article" date="2019" name="Int. J. Syst. Evol. Microbiol.">
        <title>The Global Catalogue of Microorganisms (GCM) 10K type strain sequencing project: providing services to taxonomists for standard genome sequencing and annotation.</title>
        <authorList>
            <consortium name="The Broad Institute Genomics Platform"/>
            <consortium name="The Broad Institute Genome Sequencing Center for Infectious Disease"/>
            <person name="Wu L."/>
            <person name="Ma J."/>
        </authorList>
    </citation>
    <scope>NUCLEOTIDE SEQUENCE [LARGE SCALE GENOMIC DNA]</scope>
    <source>
        <strain evidence="3">CCUG 62793</strain>
    </source>
</reference>
<feature type="compositionally biased region" description="Low complexity" evidence="1">
    <location>
        <begin position="135"/>
        <end position="145"/>
    </location>
</feature>
<dbReference type="Proteomes" id="UP001597287">
    <property type="component" value="Unassembled WGS sequence"/>
</dbReference>
<gene>
    <name evidence="2" type="ORF">ACFSPV_33030</name>
</gene>
<proteinExistence type="predicted"/>
<name>A0ABW5F2Y5_9BURK</name>
<keyword evidence="3" id="KW-1185">Reference proteome</keyword>
<evidence type="ECO:0000256" key="1">
    <source>
        <dbReference type="SAM" id="MobiDB-lite"/>
    </source>
</evidence>
<accession>A0ABW5F2Y5</accession>
<protein>
    <submittedName>
        <fullName evidence="2">DUF3310 domain-containing protein</fullName>
    </submittedName>
</protein>
<sequence>MSALNTQAGGTHYKDCPIQPIQYIHANGLDFFQGNIVKYATRHKAKNGAEDLRKVIHYAQLALELQYGIKPADELADMVRAGKGATSWKDPGCWCEACDLAANGPFRSRMSLCPACGDKRCKRSKDHRENCSNPAQAQAGKGAQA</sequence>
<dbReference type="RefSeq" id="WP_380106449.1">
    <property type="nucleotide sequence ID" value="NZ_JBHSIH010000001.1"/>
</dbReference>
<evidence type="ECO:0000313" key="3">
    <source>
        <dbReference type="Proteomes" id="UP001597287"/>
    </source>
</evidence>
<dbReference type="EMBL" id="JBHUIG010000075">
    <property type="protein sequence ID" value="MFD2323517.1"/>
    <property type="molecule type" value="Genomic_DNA"/>
</dbReference>
<organism evidence="2 3">
    <name type="scientific">Delftia deserti</name>
    <dbReference type="NCBI Taxonomy" id="1651218"/>
    <lineage>
        <taxon>Bacteria</taxon>
        <taxon>Pseudomonadati</taxon>
        <taxon>Pseudomonadota</taxon>
        <taxon>Betaproteobacteria</taxon>
        <taxon>Burkholderiales</taxon>
        <taxon>Comamonadaceae</taxon>
        <taxon>Delftia</taxon>
    </lineage>
</organism>
<evidence type="ECO:0000313" key="2">
    <source>
        <dbReference type="EMBL" id="MFD2323517.1"/>
    </source>
</evidence>
<feature type="region of interest" description="Disordered" evidence="1">
    <location>
        <begin position="120"/>
        <end position="145"/>
    </location>
</feature>
<dbReference type="Pfam" id="PF11753">
    <property type="entry name" value="DUF3310"/>
    <property type="match status" value="1"/>
</dbReference>